<reference evidence="2" key="1">
    <citation type="journal article" date="2019" name="Int. J. Syst. Evol. Microbiol.">
        <title>The Global Catalogue of Microorganisms (GCM) 10K type strain sequencing project: providing services to taxonomists for standard genome sequencing and annotation.</title>
        <authorList>
            <consortium name="The Broad Institute Genomics Platform"/>
            <consortium name="The Broad Institute Genome Sequencing Center for Infectious Disease"/>
            <person name="Wu L."/>
            <person name="Ma J."/>
        </authorList>
    </citation>
    <scope>NUCLEOTIDE SEQUENCE [LARGE SCALE GENOMIC DNA]</scope>
    <source>
        <strain evidence="2">CCUG 59778</strain>
    </source>
</reference>
<evidence type="ECO:0000313" key="2">
    <source>
        <dbReference type="Proteomes" id="UP001595817"/>
    </source>
</evidence>
<evidence type="ECO:0000313" key="1">
    <source>
        <dbReference type="EMBL" id="MFC4409008.1"/>
    </source>
</evidence>
<sequence length="91" mass="10221">MEEIIYLLRQMLNKFDGIEMELNSIGIELSHINNEIASLKGNGLYNSVSDVADKLDEVTDKLNDISGVGLYNSISDINDKLDSIKFEIEIK</sequence>
<dbReference type="RefSeq" id="WP_378151308.1">
    <property type="nucleotide sequence ID" value="NZ_JBHSEC010000001.1"/>
</dbReference>
<organism evidence="1 2">
    <name type="scientific">Chungangia koreensis</name>
    <dbReference type="NCBI Taxonomy" id="752657"/>
    <lineage>
        <taxon>Bacteria</taxon>
        <taxon>Bacillati</taxon>
        <taxon>Bacillota</taxon>
        <taxon>Bacilli</taxon>
        <taxon>Lactobacillales</taxon>
        <taxon>Chungangia</taxon>
    </lineage>
</organism>
<accession>A0ABV8X0X3</accession>
<gene>
    <name evidence="1" type="ORF">ACFOZY_01020</name>
</gene>
<dbReference type="Proteomes" id="UP001595817">
    <property type="component" value="Unassembled WGS sequence"/>
</dbReference>
<dbReference type="EMBL" id="JBHSEC010000001">
    <property type="protein sequence ID" value="MFC4409008.1"/>
    <property type="molecule type" value="Genomic_DNA"/>
</dbReference>
<keyword evidence="2" id="KW-1185">Reference proteome</keyword>
<name>A0ABV8X0X3_9LACT</name>
<proteinExistence type="predicted"/>
<protein>
    <submittedName>
        <fullName evidence="1">Uncharacterized protein</fullName>
    </submittedName>
</protein>
<comment type="caution">
    <text evidence="1">The sequence shown here is derived from an EMBL/GenBank/DDBJ whole genome shotgun (WGS) entry which is preliminary data.</text>
</comment>